<dbReference type="AlphaFoldDB" id="A0A150LZD5"/>
<dbReference type="EMBL" id="LQYT01000056">
    <property type="protein sequence ID" value="KYD17486.1"/>
    <property type="molecule type" value="Genomic_DNA"/>
</dbReference>
<organism evidence="1 2">
    <name type="scientific">Caldibacillus debilis</name>
    <dbReference type="NCBI Taxonomy" id="301148"/>
    <lineage>
        <taxon>Bacteria</taxon>
        <taxon>Bacillati</taxon>
        <taxon>Bacillota</taxon>
        <taxon>Bacilli</taxon>
        <taxon>Bacillales</taxon>
        <taxon>Bacillaceae</taxon>
        <taxon>Caldibacillus</taxon>
    </lineage>
</organism>
<gene>
    <name evidence="1" type="ORF">B4135_2508</name>
</gene>
<accession>A0A150LZD5</accession>
<reference evidence="1 2" key="1">
    <citation type="submission" date="2016-01" db="EMBL/GenBank/DDBJ databases">
        <title>Draft Genome Sequences of Seven Thermophilic Sporeformers Isolated from Foods.</title>
        <authorList>
            <person name="Berendsen E.M."/>
            <person name="Wells-Bennik M.H."/>
            <person name="Krawcyk A.O."/>
            <person name="De Jong A."/>
            <person name="Holsappel S."/>
            <person name="Eijlander R.T."/>
            <person name="Kuipers O.P."/>
        </authorList>
    </citation>
    <scope>NUCLEOTIDE SEQUENCE [LARGE SCALE GENOMIC DNA]</scope>
    <source>
        <strain evidence="1 2">B4135</strain>
    </source>
</reference>
<dbReference type="Proteomes" id="UP000075683">
    <property type="component" value="Unassembled WGS sequence"/>
</dbReference>
<protein>
    <submittedName>
        <fullName evidence="1">Uncharacterized protein</fullName>
    </submittedName>
</protein>
<proteinExistence type="predicted"/>
<sequence length="51" mass="5616">MHQLNPSFAKKMANRNHFFKEPLFAKYLAGGQGERCQHKGNGKPADMAVGG</sequence>
<name>A0A150LZD5_9BACI</name>
<comment type="caution">
    <text evidence="1">The sequence shown here is derived from an EMBL/GenBank/DDBJ whole genome shotgun (WGS) entry which is preliminary data.</text>
</comment>
<evidence type="ECO:0000313" key="2">
    <source>
        <dbReference type="Proteomes" id="UP000075683"/>
    </source>
</evidence>
<evidence type="ECO:0000313" key="1">
    <source>
        <dbReference type="EMBL" id="KYD17486.1"/>
    </source>
</evidence>
<dbReference type="STRING" id="301148.B4135_2508"/>